<dbReference type="CDD" id="cd11586">
    <property type="entry name" value="VbhA_like"/>
    <property type="match status" value="1"/>
</dbReference>
<comment type="caution">
    <text evidence="1">The sequence shown here is derived from an EMBL/GenBank/DDBJ whole genome shotgun (WGS) entry which is preliminary data.</text>
</comment>
<proteinExistence type="predicted"/>
<dbReference type="Proteomes" id="UP000315842">
    <property type="component" value="Unassembled WGS sequence"/>
</dbReference>
<sequence length="82" mass="9487">MSAADDRQRQAAFGRWRRDQNRLWRERVATEAQVSAALAGHQPDPWLDDLTERWVAGDLTLEQMCAPVEARYVSPHPDQEEQ</sequence>
<dbReference type="InterPro" id="IPR033788">
    <property type="entry name" value="VbhA-like"/>
</dbReference>
<evidence type="ECO:0000313" key="2">
    <source>
        <dbReference type="Proteomes" id="UP000315842"/>
    </source>
</evidence>
<evidence type="ECO:0008006" key="3">
    <source>
        <dbReference type="Google" id="ProtNLM"/>
    </source>
</evidence>
<dbReference type="InterPro" id="IPR043038">
    <property type="entry name" value="VbhA_sf"/>
</dbReference>
<gene>
    <name evidence="1" type="ORF">CUD01_28090</name>
</gene>
<protein>
    <recommendedName>
        <fullName evidence="3">Antitoxin VbhA domain-containing protein</fullName>
    </recommendedName>
</protein>
<name>A0A4Y3KH05_CELUD</name>
<evidence type="ECO:0000313" key="1">
    <source>
        <dbReference type="EMBL" id="GEA82365.1"/>
    </source>
</evidence>
<dbReference type="EMBL" id="BJLP01000058">
    <property type="protein sequence ID" value="GEA82365.1"/>
    <property type="molecule type" value="Genomic_DNA"/>
</dbReference>
<accession>A0A4Y3KH05</accession>
<keyword evidence="2" id="KW-1185">Reference proteome</keyword>
<organism evidence="1 2">
    <name type="scientific">Cellulomonas uda</name>
    <dbReference type="NCBI Taxonomy" id="1714"/>
    <lineage>
        <taxon>Bacteria</taxon>
        <taxon>Bacillati</taxon>
        <taxon>Actinomycetota</taxon>
        <taxon>Actinomycetes</taxon>
        <taxon>Micrococcales</taxon>
        <taxon>Cellulomonadaceae</taxon>
        <taxon>Cellulomonas</taxon>
    </lineage>
</organism>
<dbReference type="Gene3D" id="1.10.8.1050">
    <property type="entry name" value="Antitoxin VbhA-like"/>
    <property type="match status" value="1"/>
</dbReference>
<dbReference type="AlphaFoldDB" id="A0A4Y3KH05"/>
<reference evidence="1 2" key="1">
    <citation type="submission" date="2019-06" db="EMBL/GenBank/DDBJ databases">
        <title>Whole genome shotgun sequence of Cellulomonas uda NBRC 3747.</title>
        <authorList>
            <person name="Hosoyama A."/>
            <person name="Uohara A."/>
            <person name="Ohji S."/>
            <person name="Ichikawa N."/>
        </authorList>
    </citation>
    <scope>NUCLEOTIDE SEQUENCE [LARGE SCALE GENOMIC DNA]</scope>
    <source>
        <strain evidence="1 2">NBRC 3747</strain>
    </source>
</reference>